<comment type="caution">
    <text evidence="4">The sequence shown here is derived from an EMBL/GenBank/DDBJ whole genome shotgun (WGS) entry which is preliminary data.</text>
</comment>
<reference evidence="4" key="1">
    <citation type="submission" date="2022-11" db="EMBL/GenBank/DDBJ databases">
        <title>Parathalassolutuus dongxingensis gen. nov., sp. nov., a novel member of family Oceanospirillaceae isolated from a coastal shrimp pond in Guangxi, China.</title>
        <authorList>
            <person name="Chen H."/>
        </authorList>
    </citation>
    <scope>NUCLEOTIDE SEQUENCE</scope>
    <source>
        <strain evidence="4">G-43</strain>
    </source>
</reference>
<sequence>MANKSRISPAALLAIAGLSGEVNAAEAQTVYPAGTLPTFTGPEAMFTGKVDVQMAFPGDNTPYSGAFVTFQPSARTAWHDHPAGQHMVVTKGTAITATRDGQVVSFSEGEAVWCPEGVDHWHGATPHAAMTHFVVTGSKDNSAVNWKDKVSDAQYQAALDALKGTAPEIKRLTIREQQLVVAVAFAAADDLGSLRAVFDESLEAGVTINDLSESMVHLYPYGGFPKSLNGLGTLMAVVNERKAAGKKDVEGAEPQPLPAPDQAEALGKKVQTELVGHPVSGPLFDFEPVANTFLQKHLFGDVFARGLFSNQEREILTVAILASMPGAAPQLNSHIGMSLHTGVSPETLQELASLLEFRVSRATGLRVSSALTAVQN</sequence>
<dbReference type="InterPro" id="IPR003779">
    <property type="entry name" value="CMD-like"/>
</dbReference>
<dbReference type="PANTHER" id="PTHR43698">
    <property type="entry name" value="RIBD C-TERMINAL DOMAIN CONTAINING PROTEIN"/>
    <property type="match status" value="1"/>
</dbReference>
<dbReference type="Proteomes" id="UP001150830">
    <property type="component" value="Unassembled WGS sequence"/>
</dbReference>
<feature type="chain" id="PRO_5040746825" evidence="1">
    <location>
        <begin position="25"/>
        <end position="376"/>
    </location>
</feature>
<name>A0A9X3ED29_9GAMM</name>
<dbReference type="Gene3D" id="2.60.120.10">
    <property type="entry name" value="Jelly Rolls"/>
    <property type="match status" value="1"/>
</dbReference>
<dbReference type="PANTHER" id="PTHR43698:SF1">
    <property type="entry name" value="BLL4564 PROTEIN"/>
    <property type="match status" value="1"/>
</dbReference>
<dbReference type="Pfam" id="PF07883">
    <property type="entry name" value="Cupin_2"/>
    <property type="match status" value="1"/>
</dbReference>
<dbReference type="SUPFAM" id="SSF51182">
    <property type="entry name" value="RmlC-like cupins"/>
    <property type="match status" value="1"/>
</dbReference>
<gene>
    <name evidence="4" type="ORF">OUO13_05295</name>
</gene>
<dbReference type="SUPFAM" id="SSF69118">
    <property type="entry name" value="AhpD-like"/>
    <property type="match status" value="1"/>
</dbReference>
<dbReference type="InterPro" id="IPR013096">
    <property type="entry name" value="Cupin_2"/>
</dbReference>
<keyword evidence="1" id="KW-0732">Signal</keyword>
<keyword evidence="5" id="KW-1185">Reference proteome</keyword>
<dbReference type="InterPro" id="IPR047263">
    <property type="entry name" value="HNL-like_cupin"/>
</dbReference>
<dbReference type="GO" id="GO:0051920">
    <property type="term" value="F:peroxiredoxin activity"/>
    <property type="evidence" value="ECO:0007669"/>
    <property type="project" value="InterPro"/>
</dbReference>
<evidence type="ECO:0000259" key="3">
    <source>
        <dbReference type="Pfam" id="PF07883"/>
    </source>
</evidence>
<dbReference type="CDD" id="cd02233">
    <property type="entry name" value="cupin_HNL-like"/>
    <property type="match status" value="1"/>
</dbReference>
<dbReference type="InterPro" id="IPR029032">
    <property type="entry name" value="AhpD-like"/>
</dbReference>
<feature type="domain" description="Cupin type-2" evidence="3">
    <location>
        <begin position="67"/>
        <end position="129"/>
    </location>
</feature>
<evidence type="ECO:0000313" key="5">
    <source>
        <dbReference type="Proteomes" id="UP001150830"/>
    </source>
</evidence>
<feature type="signal peptide" evidence="1">
    <location>
        <begin position="1"/>
        <end position="24"/>
    </location>
</feature>
<accession>A0A9X3ED29</accession>
<evidence type="ECO:0000313" key="4">
    <source>
        <dbReference type="EMBL" id="MCY0964594.1"/>
    </source>
</evidence>
<evidence type="ECO:0000256" key="1">
    <source>
        <dbReference type="SAM" id="SignalP"/>
    </source>
</evidence>
<dbReference type="Gene3D" id="1.20.1290.10">
    <property type="entry name" value="AhpD-like"/>
    <property type="match status" value="2"/>
</dbReference>
<dbReference type="AlphaFoldDB" id="A0A9X3ED29"/>
<dbReference type="RefSeq" id="WP_283172809.1">
    <property type="nucleotide sequence ID" value="NZ_JAPNOA010000018.1"/>
</dbReference>
<organism evidence="4 5">
    <name type="scientific">Parathalassolituus penaei</name>
    <dbReference type="NCBI Taxonomy" id="2997323"/>
    <lineage>
        <taxon>Bacteria</taxon>
        <taxon>Pseudomonadati</taxon>
        <taxon>Pseudomonadota</taxon>
        <taxon>Gammaproteobacteria</taxon>
        <taxon>Oceanospirillales</taxon>
        <taxon>Oceanospirillaceae</taxon>
        <taxon>Parathalassolituus</taxon>
    </lineage>
</organism>
<dbReference type="Pfam" id="PF02627">
    <property type="entry name" value="CMD"/>
    <property type="match status" value="1"/>
</dbReference>
<dbReference type="InterPro" id="IPR014710">
    <property type="entry name" value="RmlC-like_jellyroll"/>
</dbReference>
<dbReference type="InterPro" id="IPR011051">
    <property type="entry name" value="RmlC_Cupin_sf"/>
</dbReference>
<feature type="domain" description="Carboxymuconolactone decarboxylase-like" evidence="2">
    <location>
        <begin position="293"/>
        <end position="355"/>
    </location>
</feature>
<proteinExistence type="predicted"/>
<dbReference type="EMBL" id="JAPNOA010000018">
    <property type="protein sequence ID" value="MCY0964594.1"/>
    <property type="molecule type" value="Genomic_DNA"/>
</dbReference>
<protein>
    <submittedName>
        <fullName evidence="4">Carboxymuconolactone decarboxylase family protein</fullName>
    </submittedName>
</protein>
<evidence type="ECO:0000259" key="2">
    <source>
        <dbReference type="Pfam" id="PF02627"/>
    </source>
</evidence>